<evidence type="ECO:0000313" key="5">
    <source>
        <dbReference type="Proteomes" id="UP001138894"/>
    </source>
</evidence>
<evidence type="ECO:0000259" key="3">
    <source>
        <dbReference type="Pfam" id="PF16344"/>
    </source>
</evidence>
<dbReference type="InterPro" id="IPR012373">
    <property type="entry name" value="Ferrdict_sens_TM"/>
</dbReference>
<keyword evidence="1" id="KW-1133">Transmembrane helix</keyword>
<dbReference type="GO" id="GO:0016989">
    <property type="term" value="F:sigma factor antagonist activity"/>
    <property type="evidence" value="ECO:0007669"/>
    <property type="project" value="TreeGrafter"/>
</dbReference>
<dbReference type="PANTHER" id="PTHR30273:SF2">
    <property type="entry name" value="PROTEIN FECR"/>
    <property type="match status" value="1"/>
</dbReference>
<dbReference type="Pfam" id="PF04773">
    <property type="entry name" value="FecR"/>
    <property type="match status" value="1"/>
</dbReference>
<gene>
    <name evidence="4" type="ORF">KCG49_01295</name>
</gene>
<dbReference type="Pfam" id="PF16344">
    <property type="entry name" value="FecR_C"/>
    <property type="match status" value="1"/>
</dbReference>
<keyword evidence="5" id="KW-1185">Reference proteome</keyword>
<organism evidence="4 5">
    <name type="scientific">Winogradskyella luteola</name>
    <dbReference type="NCBI Taxonomy" id="2828330"/>
    <lineage>
        <taxon>Bacteria</taxon>
        <taxon>Pseudomonadati</taxon>
        <taxon>Bacteroidota</taxon>
        <taxon>Flavobacteriia</taxon>
        <taxon>Flavobacteriales</taxon>
        <taxon>Flavobacteriaceae</taxon>
        <taxon>Winogradskyella</taxon>
    </lineage>
</organism>
<feature type="domain" description="Protein FecR C-terminal" evidence="3">
    <location>
        <begin position="238"/>
        <end position="302"/>
    </location>
</feature>
<accession>A0A9X1JM22</accession>
<dbReference type="PANTHER" id="PTHR30273">
    <property type="entry name" value="PERIPLASMIC SIGNAL SENSOR AND SIGMA FACTOR ACTIVATOR FECR-RELATED"/>
    <property type="match status" value="1"/>
</dbReference>
<dbReference type="InterPro" id="IPR032508">
    <property type="entry name" value="FecR_C"/>
</dbReference>
<feature type="domain" description="FecR protein" evidence="2">
    <location>
        <begin position="105"/>
        <end position="195"/>
    </location>
</feature>
<evidence type="ECO:0000256" key="1">
    <source>
        <dbReference type="SAM" id="Phobius"/>
    </source>
</evidence>
<dbReference type="AlphaFoldDB" id="A0A9X1JM22"/>
<dbReference type="EMBL" id="JAGSPD010000001">
    <property type="protein sequence ID" value="MBV7267821.1"/>
    <property type="molecule type" value="Genomic_DNA"/>
</dbReference>
<dbReference type="InterPro" id="IPR006860">
    <property type="entry name" value="FecR"/>
</dbReference>
<comment type="caution">
    <text evidence="4">The sequence shown here is derived from an EMBL/GenBank/DDBJ whole genome shotgun (WGS) entry which is preliminary data.</text>
</comment>
<feature type="transmembrane region" description="Helical" evidence="1">
    <location>
        <begin position="77"/>
        <end position="99"/>
    </location>
</feature>
<sequence length="308" mass="35039">MKTFNTNNDSDSFLAQWLDGELSDNELKNLVSEEDFNYYLKIRKGIEVSERLNSSVDGNFAKIQNRIASKKQKVKPLYVNWGIGIAASIVLLFGLFMFLNNNDITVETGFGESKSVVLLDGSEVILNSKSKVSYNESQWGNERVLSLDGEAYFKVAKGKTFTVETNNGSVKVLGTQFNVISKNNFFDVVCYEGKVGVKILESEHILLPNDAVRKVNGYPSEETKNFFKKPTWIDGESTFKSVPVRYVIRALEDQYEISFDTKAINQEDIYTGSFPHNNLDLALKTVFETLNITYTEKEKRNIKLRYKE</sequence>
<keyword evidence="1" id="KW-0472">Membrane</keyword>
<dbReference type="RefSeq" id="WP_218544368.1">
    <property type="nucleotide sequence ID" value="NZ_JAGSPD010000001.1"/>
</dbReference>
<evidence type="ECO:0000313" key="4">
    <source>
        <dbReference type="EMBL" id="MBV7267821.1"/>
    </source>
</evidence>
<reference evidence="4" key="1">
    <citation type="submission" date="2021-04" db="EMBL/GenBank/DDBJ databases">
        <authorList>
            <person name="Pira H."/>
            <person name="Risdian C."/>
            <person name="Wink J."/>
        </authorList>
    </citation>
    <scope>NUCLEOTIDE SEQUENCE</scope>
    <source>
        <strain evidence="4">WHY3</strain>
    </source>
</reference>
<name>A0A9X1JM22_9FLAO</name>
<keyword evidence="1" id="KW-0812">Transmembrane</keyword>
<protein>
    <submittedName>
        <fullName evidence="4">FecR family protein</fullName>
    </submittedName>
</protein>
<dbReference type="Proteomes" id="UP001138894">
    <property type="component" value="Unassembled WGS sequence"/>
</dbReference>
<proteinExistence type="predicted"/>
<evidence type="ECO:0000259" key="2">
    <source>
        <dbReference type="Pfam" id="PF04773"/>
    </source>
</evidence>